<evidence type="ECO:0000256" key="1">
    <source>
        <dbReference type="ARBA" id="ARBA00022432"/>
    </source>
</evidence>
<dbReference type="PANTHER" id="PTHR11469">
    <property type="entry name" value="GLUCOSE-6-PHOSPHATE ISOMERASE"/>
    <property type="match status" value="1"/>
</dbReference>
<dbReference type="PANTHER" id="PTHR11469:SF1">
    <property type="entry name" value="GLUCOSE-6-PHOSPHATE ISOMERASE"/>
    <property type="match status" value="1"/>
</dbReference>
<dbReference type="GO" id="GO:0048029">
    <property type="term" value="F:monosaccharide binding"/>
    <property type="evidence" value="ECO:0007669"/>
    <property type="project" value="TreeGrafter"/>
</dbReference>
<dbReference type="GO" id="GO:0005829">
    <property type="term" value="C:cytosol"/>
    <property type="evidence" value="ECO:0007669"/>
    <property type="project" value="TreeGrafter"/>
</dbReference>
<dbReference type="PROSITE" id="PS51463">
    <property type="entry name" value="P_GLUCOSE_ISOMERASE_3"/>
    <property type="match status" value="1"/>
</dbReference>
<keyword evidence="1" id="KW-0312">Gluconeogenesis</keyword>
<dbReference type="AlphaFoldDB" id="A0A1G2G9Q4"/>
<name>A0A1G2G9Q4_9BACT</name>
<dbReference type="Gene3D" id="3.40.50.10490">
    <property type="entry name" value="Glucose-6-phosphate isomerase like protein, domain 1"/>
    <property type="match status" value="2"/>
</dbReference>
<dbReference type="GO" id="GO:0006094">
    <property type="term" value="P:gluconeogenesis"/>
    <property type="evidence" value="ECO:0007669"/>
    <property type="project" value="UniProtKB-KW"/>
</dbReference>
<organism evidence="4 5">
    <name type="scientific">Candidatus Ryanbacteria bacterium RIFCSPHIGHO2_02_FULL_45_13b</name>
    <dbReference type="NCBI Taxonomy" id="1802117"/>
    <lineage>
        <taxon>Bacteria</taxon>
        <taxon>Candidatus Ryaniibacteriota</taxon>
    </lineage>
</organism>
<proteinExistence type="predicted"/>
<dbReference type="Proteomes" id="UP000176576">
    <property type="component" value="Unassembled WGS sequence"/>
</dbReference>
<keyword evidence="2" id="KW-0324">Glycolysis</keyword>
<dbReference type="EMBL" id="MHNN01000007">
    <property type="protein sequence ID" value="OGZ46628.1"/>
    <property type="molecule type" value="Genomic_DNA"/>
</dbReference>
<evidence type="ECO:0000313" key="4">
    <source>
        <dbReference type="EMBL" id="OGZ46628.1"/>
    </source>
</evidence>
<dbReference type="PRINTS" id="PR00662">
    <property type="entry name" value="G6PISOMERASE"/>
</dbReference>
<dbReference type="InterPro" id="IPR001672">
    <property type="entry name" value="G6P_Isomerase"/>
</dbReference>
<dbReference type="GO" id="GO:0097367">
    <property type="term" value="F:carbohydrate derivative binding"/>
    <property type="evidence" value="ECO:0007669"/>
    <property type="project" value="InterPro"/>
</dbReference>
<evidence type="ECO:0000256" key="2">
    <source>
        <dbReference type="ARBA" id="ARBA00023152"/>
    </source>
</evidence>
<dbReference type="SUPFAM" id="SSF53697">
    <property type="entry name" value="SIS domain"/>
    <property type="match status" value="1"/>
</dbReference>
<sequence length="401" mass="45034">MLYHNMPATISFSNIQEHLFQLSAEELNMLSSLETPAFEIYQEHIKALLETLAPFQTYTTILLVANGGSLWSSIAYNTALGKNNGKRLIVINDMDPDRILRMRQECSHETSLVVVISKSGSAIGIFETLFALWDYPKLFVTIPETPLAQVGEREHIVTIFHPEVSGRYSSFTSSAYVPSILLGLPVEEIENGGREGYAMYNTVNEEHSALRLATALFRLEEKGYAEVFLPIYSHFLRGFSMIVTQLFHESFGKDGKGLTVLAAEAPESQHHTNQRFFGGRKNMIGCFLHTHNVSHDINLNVPKSLQNISLHNGSLGDLHKQSLTRSFQSEYEGTVAHAKESGIPTIEISVSHISGYEIGNLMAFWHYVSVFSSLLRGVNPYNQPEVERSKEIALRQRNTIR</sequence>
<dbReference type="GO" id="GO:0006096">
    <property type="term" value="P:glycolytic process"/>
    <property type="evidence" value="ECO:0007669"/>
    <property type="project" value="UniProtKB-KW"/>
</dbReference>
<dbReference type="GO" id="GO:0051156">
    <property type="term" value="P:glucose 6-phosphate metabolic process"/>
    <property type="evidence" value="ECO:0007669"/>
    <property type="project" value="TreeGrafter"/>
</dbReference>
<evidence type="ECO:0000256" key="3">
    <source>
        <dbReference type="ARBA" id="ARBA00023235"/>
    </source>
</evidence>
<protein>
    <submittedName>
        <fullName evidence="4">Uncharacterized protein</fullName>
    </submittedName>
</protein>
<keyword evidence="3" id="KW-0413">Isomerase</keyword>
<reference evidence="4 5" key="1">
    <citation type="journal article" date="2016" name="Nat. Commun.">
        <title>Thousands of microbial genomes shed light on interconnected biogeochemical processes in an aquifer system.</title>
        <authorList>
            <person name="Anantharaman K."/>
            <person name="Brown C.T."/>
            <person name="Hug L.A."/>
            <person name="Sharon I."/>
            <person name="Castelle C.J."/>
            <person name="Probst A.J."/>
            <person name="Thomas B.C."/>
            <person name="Singh A."/>
            <person name="Wilkins M.J."/>
            <person name="Karaoz U."/>
            <person name="Brodie E.L."/>
            <person name="Williams K.H."/>
            <person name="Hubbard S.S."/>
            <person name="Banfield J.F."/>
        </authorList>
    </citation>
    <scope>NUCLEOTIDE SEQUENCE [LARGE SCALE GENOMIC DNA]</scope>
</reference>
<dbReference type="GO" id="GO:0004347">
    <property type="term" value="F:glucose-6-phosphate isomerase activity"/>
    <property type="evidence" value="ECO:0007669"/>
    <property type="project" value="InterPro"/>
</dbReference>
<dbReference type="InterPro" id="IPR046348">
    <property type="entry name" value="SIS_dom_sf"/>
</dbReference>
<gene>
    <name evidence="4" type="ORF">A3J54_01165</name>
</gene>
<dbReference type="STRING" id="1802117.A3J54_01165"/>
<comment type="caution">
    <text evidence="4">The sequence shown here is derived from an EMBL/GenBank/DDBJ whole genome shotgun (WGS) entry which is preliminary data.</text>
</comment>
<accession>A0A1G2G9Q4</accession>
<evidence type="ECO:0000313" key="5">
    <source>
        <dbReference type="Proteomes" id="UP000176576"/>
    </source>
</evidence>